<feature type="domain" description="Signal transduction histidine kinase subgroup 3 dimerisation and phosphoacceptor" evidence="5">
    <location>
        <begin position="181"/>
        <end position="242"/>
    </location>
</feature>
<evidence type="ECO:0000256" key="4">
    <source>
        <dbReference type="SAM" id="Phobius"/>
    </source>
</evidence>
<dbReference type="Gene3D" id="1.20.5.1930">
    <property type="match status" value="1"/>
</dbReference>
<dbReference type="EMBL" id="PNBX01000021">
    <property type="protein sequence ID" value="TMO69315.1"/>
    <property type="molecule type" value="Genomic_DNA"/>
</dbReference>
<dbReference type="InterPro" id="IPR050482">
    <property type="entry name" value="Sensor_HK_TwoCompSys"/>
</dbReference>
<feature type="transmembrane region" description="Helical" evidence="4">
    <location>
        <begin position="36"/>
        <end position="54"/>
    </location>
</feature>
<dbReference type="PANTHER" id="PTHR24421">
    <property type="entry name" value="NITRATE/NITRITE SENSOR PROTEIN NARX-RELATED"/>
    <property type="match status" value="1"/>
</dbReference>
<protein>
    <submittedName>
        <fullName evidence="6">Histidine kinase</fullName>
    </submittedName>
</protein>
<evidence type="ECO:0000259" key="5">
    <source>
        <dbReference type="Pfam" id="PF07730"/>
    </source>
</evidence>
<keyword evidence="1" id="KW-0808">Transferase</keyword>
<keyword evidence="4" id="KW-0812">Transmembrane</keyword>
<dbReference type="OrthoDB" id="9797605at2"/>
<dbReference type="GO" id="GO:0046983">
    <property type="term" value="F:protein dimerization activity"/>
    <property type="evidence" value="ECO:0007669"/>
    <property type="project" value="InterPro"/>
</dbReference>
<accession>A0A5S3VBC3</accession>
<evidence type="ECO:0000313" key="6">
    <source>
        <dbReference type="EMBL" id="TMO69315.1"/>
    </source>
</evidence>
<dbReference type="GO" id="GO:0000155">
    <property type="term" value="F:phosphorelay sensor kinase activity"/>
    <property type="evidence" value="ECO:0007669"/>
    <property type="project" value="InterPro"/>
</dbReference>
<dbReference type="InterPro" id="IPR036890">
    <property type="entry name" value="HATPase_C_sf"/>
</dbReference>
<dbReference type="GO" id="GO:0016020">
    <property type="term" value="C:membrane"/>
    <property type="evidence" value="ECO:0007669"/>
    <property type="project" value="InterPro"/>
</dbReference>
<reference evidence="7" key="2">
    <citation type="submission" date="2019-06" db="EMBL/GenBank/DDBJ databases">
        <title>Co-occurence of chitin degradation, pigmentation and bioactivity in marine Pseudoalteromonas.</title>
        <authorList>
            <person name="Sonnenschein E.C."/>
            <person name="Bech P.K."/>
        </authorList>
    </citation>
    <scope>NUCLEOTIDE SEQUENCE [LARGE SCALE GENOMIC DNA]</scope>
    <source>
        <strain evidence="7">S3790</strain>
    </source>
</reference>
<keyword evidence="4" id="KW-0472">Membrane</keyword>
<gene>
    <name evidence="6" type="ORF">CWC19_05660</name>
</gene>
<dbReference type="Proteomes" id="UP000307217">
    <property type="component" value="Unassembled WGS sequence"/>
</dbReference>
<dbReference type="AlphaFoldDB" id="A0A5S3VBC3"/>
<feature type="transmembrane region" description="Helical" evidence="4">
    <location>
        <begin position="101"/>
        <end position="120"/>
    </location>
</feature>
<sequence length="383" mass="43656">MEQAIRHTTDWTHSTLASWLGVSVASLYYAHSTSTLLLQLPLHLMILALLWFVIKRPNEHVNRASVTYFSLIILLMTLTSTTLVFIHLVMFTAIFCSHLSPARIIAFVGAILSIYCALNFERWEGNIPWITIIVWSFFCLMNWFVSRRIIESLNVHYQSRQNFKELKATQSVMRAMSAEQERLNLSRELHDTLGHKLTALSINLDFAKRKATSESVKTLSLCHALSQELLEQVRDIVSNQRRETSLLRASLEHVFSATPQLKCRLDLAEKLSFLDQKNSLCLIRFCQEMISNTLKHTQATEIAFDINVCAQQENESYLVVATAIHNQSEQAIPKKGNGLKGLEERMAMVNGQFTQCIEASQLINKITFPLQLAHNLVGEINHD</sequence>
<evidence type="ECO:0000256" key="2">
    <source>
        <dbReference type="ARBA" id="ARBA00022777"/>
    </source>
</evidence>
<feature type="transmembrane region" description="Helical" evidence="4">
    <location>
        <begin position="127"/>
        <end position="145"/>
    </location>
</feature>
<evidence type="ECO:0000256" key="3">
    <source>
        <dbReference type="ARBA" id="ARBA00023012"/>
    </source>
</evidence>
<proteinExistence type="predicted"/>
<dbReference type="Pfam" id="PF07730">
    <property type="entry name" value="HisKA_3"/>
    <property type="match status" value="1"/>
</dbReference>
<keyword evidence="2 6" id="KW-0418">Kinase</keyword>
<keyword evidence="3" id="KW-0902">Two-component regulatory system</keyword>
<evidence type="ECO:0000313" key="7">
    <source>
        <dbReference type="Proteomes" id="UP000307217"/>
    </source>
</evidence>
<feature type="transmembrane region" description="Helical" evidence="4">
    <location>
        <begin position="66"/>
        <end position="95"/>
    </location>
</feature>
<dbReference type="RefSeq" id="WP_138590787.1">
    <property type="nucleotide sequence ID" value="NZ_PNBX01000021.1"/>
</dbReference>
<name>A0A5S3VBC3_9GAMM</name>
<organism evidence="6 7">
    <name type="scientific">Pseudoalteromonas aurantia</name>
    <dbReference type="NCBI Taxonomy" id="43654"/>
    <lineage>
        <taxon>Bacteria</taxon>
        <taxon>Pseudomonadati</taxon>
        <taxon>Pseudomonadota</taxon>
        <taxon>Gammaproteobacteria</taxon>
        <taxon>Alteromonadales</taxon>
        <taxon>Pseudoalteromonadaceae</taxon>
        <taxon>Pseudoalteromonas</taxon>
    </lineage>
</organism>
<dbReference type="Gene3D" id="3.30.565.10">
    <property type="entry name" value="Histidine kinase-like ATPase, C-terminal domain"/>
    <property type="match status" value="1"/>
</dbReference>
<evidence type="ECO:0000256" key="1">
    <source>
        <dbReference type="ARBA" id="ARBA00022679"/>
    </source>
</evidence>
<reference evidence="6 7" key="1">
    <citation type="submission" date="2018-01" db="EMBL/GenBank/DDBJ databases">
        <authorList>
            <person name="Paulsen S."/>
            <person name="Gram L.K."/>
        </authorList>
    </citation>
    <scope>NUCLEOTIDE SEQUENCE [LARGE SCALE GENOMIC DNA]</scope>
    <source>
        <strain evidence="6 7">S3790</strain>
    </source>
</reference>
<keyword evidence="4" id="KW-1133">Transmembrane helix</keyword>
<dbReference type="PANTHER" id="PTHR24421:SF59">
    <property type="entry name" value="OXYGEN SENSOR HISTIDINE KINASE NREB"/>
    <property type="match status" value="1"/>
</dbReference>
<comment type="caution">
    <text evidence="6">The sequence shown here is derived from an EMBL/GenBank/DDBJ whole genome shotgun (WGS) entry which is preliminary data.</text>
</comment>
<feature type="transmembrane region" description="Helical" evidence="4">
    <location>
        <begin position="12"/>
        <end position="30"/>
    </location>
</feature>
<dbReference type="InterPro" id="IPR011712">
    <property type="entry name" value="Sig_transdc_His_kin_sub3_dim/P"/>
</dbReference>